<dbReference type="Proteomes" id="UP000193077">
    <property type="component" value="Unassembled WGS sequence"/>
</dbReference>
<dbReference type="EMBL" id="FWFO01000001">
    <property type="protein sequence ID" value="SLN18598.1"/>
    <property type="molecule type" value="Genomic_DNA"/>
</dbReference>
<protein>
    <submittedName>
        <fullName evidence="1">Uncharacterized protein</fullName>
    </submittedName>
</protein>
<keyword evidence="2" id="KW-1185">Reference proteome</keyword>
<name>A0A1Y5RKB3_9RHOB</name>
<gene>
    <name evidence="1" type="ORF">TRL7639_00382</name>
</gene>
<organism evidence="1 2">
    <name type="scientific">Falsiruegeria litorea R37</name>
    <dbReference type="NCBI Taxonomy" id="1200284"/>
    <lineage>
        <taxon>Bacteria</taxon>
        <taxon>Pseudomonadati</taxon>
        <taxon>Pseudomonadota</taxon>
        <taxon>Alphaproteobacteria</taxon>
        <taxon>Rhodobacterales</taxon>
        <taxon>Roseobacteraceae</taxon>
        <taxon>Falsiruegeria</taxon>
    </lineage>
</organism>
<reference evidence="1 2" key="1">
    <citation type="submission" date="2017-03" db="EMBL/GenBank/DDBJ databases">
        <authorList>
            <person name="Afonso C.L."/>
            <person name="Miller P.J."/>
            <person name="Scott M.A."/>
            <person name="Spackman E."/>
            <person name="Goraichik I."/>
            <person name="Dimitrov K.M."/>
            <person name="Suarez D.L."/>
            <person name="Swayne D.E."/>
        </authorList>
    </citation>
    <scope>NUCLEOTIDE SEQUENCE [LARGE SCALE GENOMIC DNA]</scope>
    <source>
        <strain evidence="1 2">CECT 7639</strain>
    </source>
</reference>
<accession>A0A1Y5RKB3</accession>
<dbReference type="OrthoDB" id="9791166at2"/>
<sequence length="70" mass="7908">MEWIGPKSDTLTAVFRIKAEIGKQMVAVPPYTGAVLDAWERREGWYDLVENIHLPLLILDNMPAMKPALS</sequence>
<evidence type="ECO:0000313" key="2">
    <source>
        <dbReference type="Proteomes" id="UP000193077"/>
    </source>
</evidence>
<evidence type="ECO:0000313" key="1">
    <source>
        <dbReference type="EMBL" id="SLN18598.1"/>
    </source>
</evidence>
<proteinExistence type="predicted"/>
<dbReference type="RefSeq" id="WP_085794111.1">
    <property type="nucleotide sequence ID" value="NZ_FWFO01000001.1"/>
</dbReference>
<dbReference type="AlphaFoldDB" id="A0A1Y5RKB3"/>